<protein>
    <submittedName>
        <fullName evidence="1">Uncharacterized protein</fullName>
    </submittedName>
</protein>
<sequence length="165" mass="16666">MTTTPDVEQAAARELAREALATASPDELPILDETADLYFDDPAAALAPGRGEGTVGFGLELALLGPFIVHAAVAAVRWLASVVADSAQEEGAEAVRAGVKALIGRLAGRHPDPSTAPHALALSDADVARLRAVTRSSATSAGLDEARAGLVADAVVGALLRPAAT</sequence>
<dbReference type="Proteomes" id="UP001529338">
    <property type="component" value="Unassembled WGS sequence"/>
</dbReference>
<organism evidence="1 2">
    <name type="scientific">Cellulomonas alba</name>
    <dbReference type="NCBI Taxonomy" id="3053467"/>
    <lineage>
        <taxon>Bacteria</taxon>
        <taxon>Bacillati</taxon>
        <taxon>Actinomycetota</taxon>
        <taxon>Actinomycetes</taxon>
        <taxon>Micrococcales</taxon>
        <taxon>Cellulomonadaceae</taxon>
        <taxon>Cellulomonas</taxon>
    </lineage>
</organism>
<evidence type="ECO:0000313" key="2">
    <source>
        <dbReference type="Proteomes" id="UP001529338"/>
    </source>
</evidence>
<proteinExistence type="predicted"/>
<reference evidence="1 2" key="1">
    <citation type="submission" date="2023-06" db="EMBL/GenBank/DDBJ databases">
        <title>Cellulomonas sp. MW4 Whole genome sequence.</title>
        <authorList>
            <person name="Park S."/>
        </authorList>
    </citation>
    <scope>NUCLEOTIDE SEQUENCE [LARGE SCALE GENOMIC DNA]</scope>
    <source>
        <strain evidence="1 2">MW4</strain>
    </source>
</reference>
<dbReference type="EMBL" id="JAUCGQ010000001">
    <property type="protein sequence ID" value="MDM7853827.1"/>
    <property type="molecule type" value="Genomic_DNA"/>
</dbReference>
<comment type="caution">
    <text evidence="1">The sequence shown here is derived from an EMBL/GenBank/DDBJ whole genome shotgun (WGS) entry which is preliminary data.</text>
</comment>
<gene>
    <name evidence="1" type="ORF">QRT04_02690</name>
</gene>
<name>A0ABT7SCB5_9CELL</name>
<keyword evidence="2" id="KW-1185">Reference proteome</keyword>
<dbReference type="RefSeq" id="WP_289453342.1">
    <property type="nucleotide sequence ID" value="NZ_JAUCGQ010000001.1"/>
</dbReference>
<evidence type="ECO:0000313" key="1">
    <source>
        <dbReference type="EMBL" id="MDM7853827.1"/>
    </source>
</evidence>
<accession>A0ABT7SCB5</accession>